<dbReference type="GO" id="GO:0071218">
    <property type="term" value="P:cellular response to misfolded protein"/>
    <property type="evidence" value="ECO:0007669"/>
    <property type="project" value="TreeGrafter"/>
</dbReference>
<name>A0A034WDE2_BACDO</name>
<dbReference type="RefSeq" id="XP_011212033.2">
    <property type="nucleotide sequence ID" value="XM_011213731.4"/>
</dbReference>
<dbReference type="CTD" id="31399"/>
<dbReference type="Gene3D" id="3.40.50.300">
    <property type="entry name" value="P-loop containing nucleotide triphosphate hydrolases"/>
    <property type="match status" value="1"/>
</dbReference>
<dbReference type="PANTHER" id="PTHR10760:SF2">
    <property type="entry name" value="LD13476P-RELATED"/>
    <property type="match status" value="1"/>
</dbReference>
<organism evidence="3">
    <name type="scientific">Bactrocera dorsalis</name>
    <name type="common">Oriental fruit fly</name>
    <name type="synonym">Dacus dorsalis</name>
    <dbReference type="NCBI Taxonomy" id="27457"/>
    <lineage>
        <taxon>Eukaryota</taxon>
        <taxon>Metazoa</taxon>
        <taxon>Ecdysozoa</taxon>
        <taxon>Arthropoda</taxon>
        <taxon>Hexapoda</taxon>
        <taxon>Insecta</taxon>
        <taxon>Pterygota</taxon>
        <taxon>Neoptera</taxon>
        <taxon>Endopterygota</taxon>
        <taxon>Diptera</taxon>
        <taxon>Brachycera</taxon>
        <taxon>Muscomorpha</taxon>
        <taxon>Tephritoidea</taxon>
        <taxon>Tephritidae</taxon>
        <taxon>Bactrocera</taxon>
        <taxon>Bactrocera</taxon>
    </lineage>
</organism>
<dbReference type="OrthoDB" id="19623at2759"/>
<dbReference type="KEGG" id="bdr:105232124"/>
<dbReference type="InterPro" id="IPR010448">
    <property type="entry name" value="Torsin"/>
</dbReference>
<dbReference type="RefSeq" id="XP_011212033.1">
    <property type="nucleotide sequence ID" value="XM_011213731.3"/>
</dbReference>
<gene>
    <name evidence="3" type="primary">TORS</name>
    <name evidence="5" type="synonym">LOC105232124</name>
</gene>
<dbReference type="InterPro" id="IPR027417">
    <property type="entry name" value="P-loop_NTPase"/>
</dbReference>
<dbReference type="AlphaFoldDB" id="A0A034WDE2"/>
<dbReference type="EMBL" id="GAKP01005351">
    <property type="protein sequence ID" value="JAC53601.1"/>
    <property type="molecule type" value="Transcribed_RNA"/>
</dbReference>
<evidence type="ECO:0000313" key="3">
    <source>
        <dbReference type="EMBL" id="JAC53601.1"/>
    </source>
</evidence>
<feature type="domain" description="Torsin-1A C-terminal" evidence="2">
    <location>
        <begin position="282"/>
        <end position="336"/>
    </location>
</feature>
<dbReference type="GO" id="GO:0005524">
    <property type="term" value="F:ATP binding"/>
    <property type="evidence" value="ECO:0007669"/>
    <property type="project" value="InterPro"/>
</dbReference>
<protein>
    <submittedName>
        <fullName evidence="3 5">Torsin-like protein</fullName>
    </submittedName>
</protein>
<dbReference type="GeneID" id="105232124"/>
<dbReference type="InterPro" id="IPR049337">
    <property type="entry name" value="TOR1A_C"/>
</dbReference>
<accession>A0A034WDE2</accession>
<evidence type="ECO:0000256" key="1">
    <source>
        <dbReference type="ARBA" id="ARBA00006235"/>
    </source>
</evidence>
<dbReference type="GO" id="GO:0005737">
    <property type="term" value="C:cytoplasm"/>
    <property type="evidence" value="ECO:0007669"/>
    <property type="project" value="UniProtKB-ARBA"/>
</dbReference>
<dbReference type="SUPFAM" id="SSF52540">
    <property type="entry name" value="P-loop containing nucleoside triphosphate hydrolases"/>
    <property type="match status" value="1"/>
</dbReference>
<reference evidence="5" key="2">
    <citation type="submission" date="2022-04" db="UniProtKB">
        <authorList>
            <consortium name="RefSeq"/>
        </authorList>
    </citation>
    <scope>IDENTIFICATION</scope>
    <source>
        <strain evidence="5">Punador</strain>
    </source>
</reference>
<dbReference type="GO" id="GO:0016887">
    <property type="term" value="F:ATP hydrolysis activity"/>
    <property type="evidence" value="ECO:0007669"/>
    <property type="project" value="InterPro"/>
</dbReference>
<dbReference type="Proteomes" id="UP001652620">
    <property type="component" value="Chromosome 4"/>
</dbReference>
<reference evidence="3" key="1">
    <citation type="journal article" date="2014" name="BMC Genomics">
        <title>Characterizing the developmental transcriptome of the oriental fruit fly, Bactrocera dorsalis (Diptera: Tephritidae) through comparative genomic analysis with Drosophila melanogaster utilizing modENCODE datasets.</title>
        <authorList>
            <person name="Geib S.M."/>
            <person name="Calla B."/>
            <person name="Hall B."/>
            <person name="Hou S."/>
            <person name="Manoukis N.C."/>
        </authorList>
    </citation>
    <scope>NUCLEOTIDE SEQUENCE</scope>
    <source>
        <strain evidence="3">Punador</strain>
    </source>
</reference>
<evidence type="ECO:0000259" key="2">
    <source>
        <dbReference type="Pfam" id="PF21376"/>
    </source>
</evidence>
<dbReference type="PANTHER" id="PTHR10760">
    <property type="entry name" value="TORSIN"/>
    <property type="match status" value="1"/>
</dbReference>
<comment type="similarity">
    <text evidence="1">Belongs to the ClpA/ClpB family. Torsin subfamily.</text>
</comment>
<dbReference type="GO" id="GO:0012505">
    <property type="term" value="C:endomembrane system"/>
    <property type="evidence" value="ECO:0007669"/>
    <property type="project" value="UniProtKB-ARBA"/>
</dbReference>
<proteinExistence type="inferred from homology"/>
<evidence type="ECO:0000313" key="4">
    <source>
        <dbReference type="Proteomes" id="UP001652620"/>
    </source>
</evidence>
<dbReference type="Pfam" id="PF21376">
    <property type="entry name" value="TOR1A_C"/>
    <property type="match status" value="1"/>
</dbReference>
<evidence type="ECO:0000313" key="5">
    <source>
        <dbReference type="RefSeq" id="XP_011212033.1"/>
    </source>
</evidence>
<keyword evidence="4" id="KW-1185">Reference proteome</keyword>
<sequence length="347" mass="39543">MHFTQILYISLYFLAVSFKDVFCFFDPASLTIGAGVALGAYGGFGFLKDQTYCRLTECCNERSIPGDVYKLREMLRKRLFGQHIVKQQLISALEAHLNPQSSSRKPLVISFHGTPGTGKNFVADMIAETLFEKGIKSRFVHKYMGRLDFPLQRNVEDYNQRIYYDVVTGIADCPRSLFIFDEVDKMPAGVFESLASLVDYNALPNKLDGSKAIFIFLSNLAGVQISDQLAKMLKNGELRENIKLSSFEQILEKASYNLEGGLKKAGLIEQHVIDHFIPFLPLEKQHVHQCISAEFFKWERRPEKKVIENMLKEVITYDRGHGLFSTTGCKTIEKKVATEVWMEKRLP</sequence>
<dbReference type="Pfam" id="PF06309">
    <property type="entry name" value="Torsin"/>
    <property type="match status" value="1"/>
</dbReference>